<accession>A0A8H4QZH8</accession>
<protein>
    <submittedName>
        <fullName evidence="1">Uncharacterized protein</fullName>
    </submittedName>
</protein>
<evidence type="ECO:0000313" key="1">
    <source>
        <dbReference type="EMBL" id="KAF4619117.1"/>
    </source>
</evidence>
<comment type="caution">
    <text evidence="1">The sequence shown here is derived from an EMBL/GenBank/DDBJ whole genome shotgun (WGS) entry which is preliminary data.</text>
</comment>
<evidence type="ECO:0000313" key="2">
    <source>
        <dbReference type="Proteomes" id="UP000521872"/>
    </source>
</evidence>
<gene>
    <name evidence="1" type="ORF">D9613_004789</name>
</gene>
<dbReference type="EMBL" id="JAACJL010000016">
    <property type="protein sequence ID" value="KAF4619117.1"/>
    <property type="molecule type" value="Genomic_DNA"/>
</dbReference>
<organism evidence="1 2">
    <name type="scientific">Agrocybe pediades</name>
    <dbReference type="NCBI Taxonomy" id="84607"/>
    <lineage>
        <taxon>Eukaryota</taxon>
        <taxon>Fungi</taxon>
        <taxon>Dikarya</taxon>
        <taxon>Basidiomycota</taxon>
        <taxon>Agaricomycotina</taxon>
        <taxon>Agaricomycetes</taxon>
        <taxon>Agaricomycetidae</taxon>
        <taxon>Agaricales</taxon>
        <taxon>Agaricineae</taxon>
        <taxon>Strophariaceae</taxon>
        <taxon>Agrocybe</taxon>
    </lineage>
</organism>
<sequence>MPFDPATLSLSSDEAINYYFGVSTMPPRLIYRSDHLDRPWKATGLSEGPCGFKVATGVFGTRLNDVWDVEVGPVLLRILDEEGVPWSSVDVVRFVTCYDDDRQTQVKGPVVIWIAIEDLPIHAPGSLTSEILNSTTKILKLLKALDICDVTVEYRASTHIRLRGPPLLPPVLLQDDDQEAALLRKPLTHALSLCICASDRQENQGTMGLYLKMDDKILGLTCHHVLFPTLATSNNEYRFSRSAPRKTVQLLGTKAFSELLPAVQSHFDNANAACASKASEIQLLESRQPVHDVSHSEVIQELERLQDELSKNEKIKKARKELLDYVRRGYGTPEQRVIGQVLYSPKLQFDVGEEGFTEDWALFEIDEDRLKEPTFRGNVIELRTATEVYSPTNFQQLMYPRQNASTEFKYPKDGLLRIQGMLSKEALLKPNMQDQAGEPCLLVIKNGSATGTTIGRATGIFSFVRDSVTGQVSKEWAIYNYGKGFNYFSEGGDSGSVIVNGMGCIGGMLTGGSGHKLGPTIDVTYATPMCWLMDRIKEKYPRAYIHPSGLS</sequence>
<name>A0A8H4QZH8_9AGAR</name>
<dbReference type="Proteomes" id="UP000521872">
    <property type="component" value="Unassembled WGS sequence"/>
</dbReference>
<keyword evidence="2" id="KW-1185">Reference proteome</keyword>
<dbReference type="AlphaFoldDB" id="A0A8H4QZH8"/>
<reference evidence="1 2" key="1">
    <citation type="submission" date="2019-12" db="EMBL/GenBank/DDBJ databases">
        <authorList>
            <person name="Floudas D."/>
            <person name="Bentzer J."/>
            <person name="Ahren D."/>
            <person name="Johansson T."/>
            <person name="Persson P."/>
            <person name="Tunlid A."/>
        </authorList>
    </citation>
    <scope>NUCLEOTIDE SEQUENCE [LARGE SCALE GENOMIC DNA]</scope>
    <source>
        <strain evidence="1 2">CBS 102.39</strain>
    </source>
</reference>
<proteinExistence type="predicted"/>